<evidence type="ECO:0000313" key="8">
    <source>
        <dbReference type="Proteomes" id="UP000268162"/>
    </source>
</evidence>
<dbReference type="GO" id="GO:0048284">
    <property type="term" value="P:organelle fusion"/>
    <property type="evidence" value="ECO:0007669"/>
    <property type="project" value="TreeGrafter"/>
</dbReference>
<keyword evidence="1" id="KW-0479">Metal-binding</keyword>
<evidence type="ECO:0000256" key="1">
    <source>
        <dbReference type="ARBA" id="ARBA00022723"/>
    </source>
</evidence>
<evidence type="ECO:0000256" key="4">
    <source>
        <dbReference type="PROSITE-ProRule" id="PRU01006"/>
    </source>
</evidence>
<keyword evidence="2" id="KW-0863">Zinc-finger</keyword>
<sequence>MFTDPATDIFSLDRVQFDLSTRLICACVSNNILVLALENNHILRIDLQQATAIDNVELPRKSNELRIHRLFTDPTGRHIIIGTEQGENYYLYQAWQKPKLLSRLKNTVIESVAWNKGGGKSSRPSTLAILLGTQDGRILETEIEPTEEFFRREEKYLKLLYTIPEPAPIAGLHYESFPATPRKYFVLAATASRIYQFVGSMADTSGDGGSMFESLFRPYANQPVFQEIPGDISHTELCLFSKLQDVAYQSVAEKFAWLTGSGVYHGQLVYGSQGTGDSVVSDPVLLPYPRDHPTSGTSVEGPEAPISMALTEFHIILLYRHSVKAVCLLNDEVVYEETINMASGYGERALGLSVDSTHNTYWVFTPSSVFELIIHNEDRDVWKIYLQKRMYDTAFQHAKNPAEKNHILGAQADHYYTQGRYVLSATYYAQTTRNFEEVTLKFAGQNDQEALKCYLSKKLEHLKANNITQITLLSTWLIEIYLNQLNQFDARLRSQPSGDSPERANLEAEKQSSRQDLDSLLRTYKRNLDRRTTYALLRSHGRHDVLLDYAALLGDYEQVIAHWITERQYEQAIDVLSRHGSPSLFYKYTPTLLRWCPEDMVQVLMRQSDLAPRQLIPAFLKYQETRGQIDQPNQVIRYLTFIIHKQHNRDPVLHNYLLSVYATQATRCETALLEFLANEGQGMHYDVDYALRLCRKNQRIQSCVHLYSMMGQYEDAVDLALAHQDLELAQINADKPEDRPDLRKRLWLKIARHVVEKTHDV</sequence>
<gene>
    <name evidence="7" type="ORF">BJ085DRAFT_23173</name>
</gene>
<dbReference type="STRING" id="215637.A0A4P9ZNF9"/>
<dbReference type="InterPro" id="IPR000547">
    <property type="entry name" value="Clathrin_H-chain/VPS_repeat"/>
</dbReference>
<dbReference type="InterPro" id="IPR007810">
    <property type="entry name" value="Pep3/Vps18_beta-prop"/>
</dbReference>
<proteinExistence type="predicted"/>
<evidence type="ECO:0000259" key="6">
    <source>
        <dbReference type="Pfam" id="PF05131"/>
    </source>
</evidence>
<keyword evidence="8" id="KW-1185">Reference proteome</keyword>
<dbReference type="PANTHER" id="PTHR23323:SF26">
    <property type="entry name" value="VACUOLAR PROTEIN SORTING-ASSOCIATED PROTEIN 18 HOMOLOG"/>
    <property type="match status" value="1"/>
</dbReference>
<dbReference type="Pfam" id="PF23556">
    <property type="entry name" value="TPR_Vps41"/>
    <property type="match status" value="1"/>
</dbReference>
<keyword evidence="3" id="KW-0862">Zinc</keyword>
<dbReference type="PROSITE" id="PS50236">
    <property type="entry name" value="CHCR"/>
    <property type="match status" value="1"/>
</dbReference>
<feature type="compositionally biased region" description="Basic and acidic residues" evidence="5">
    <location>
        <begin position="500"/>
        <end position="514"/>
    </location>
</feature>
<accession>A0A4P9ZNF9</accession>
<dbReference type="AlphaFoldDB" id="A0A4P9ZNF9"/>
<dbReference type="GO" id="GO:0005768">
    <property type="term" value="C:endosome"/>
    <property type="evidence" value="ECO:0007669"/>
    <property type="project" value="TreeGrafter"/>
</dbReference>
<evidence type="ECO:0000256" key="2">
    <source>
        <dbReference type="ARBA" id="ARBA00022771"/>
    </source>
</evidence>
<dbReference type="EMBL" id="ML003115">
    <property type="protein sequence ID" value="RKP34668.1"/>
    <property type="molecule type" value="Genomic_DNA"/>
</dbReference>
<reference evidence="8" key="1">
    <citation type="journal article" date="2018" name="Nat. Microbiol.">
        <title>Leveraging single-cell genomics to expand the fungal tree of life.</title>
        <authorList>
            <person name="Ahrendt S.R."/>
            <person name="Quandt C.A."/>
            <person name="Ciobanu D."/>
            <person name="Clum A."/>
            <person name="Salamov A."/>
            <person name="Andreopoulos B."/>
            <person name="Cheng J.F."/>
            <person name="Woyke T."/>
            <person name="Pelin A."/>
            <person name="Henrissat B."/>
            <person name="Reynolds N.K."/>
            <person name="Benny G.L."/>
            <person name="Smith M.E."/>
            <person name="James T.Y."/>
            <person name="Grigoriev I.V."/>
        </authorList>
    </citation>
    <scope>NUCLEOTIDE SEQUENCE [LARGE SCALE GENOMIC DNA]</scope>
    <source>
        <strain evidence="8">RSA 468</strain>
    </source>
</reference>
<dbReference type="GO" id="GO:0007033">
    <property type="term" value="P:vacuole organization"/>
    <property type="evidence" value="ECO:0007669"/>
    <property type="project" value="TreeGrafter"/>
</dbReference>
<protein>
    <submittedName>
        <fullName evidence="7">Pep3/Vps18/deep orange family-domain-containing protein</fullName>
    </submittedName>
</protein>
<dbReference type="GO" id="GO:0006886">
    <property type="term" value="P:intracellular protein transport"/>
    <property type="evidence" value="ECO:0007669"/>
    <property type="project" value="UniProtKB-UniRule"/>
</dbReference>
<evidence type="ECO:0000256" key="3">
    <source>
        <dbReference type="ARBA" id="ARBA00022833"/>
    </source>
</evidence>
<evidence type="ECO:0000313" key="7">
    <source>
        <dbReference type="EMBL" id="RKP34668.1"/>
    </source>
</evidence>
<dbReference type="Pfam" id="PF05131">
    <property type="entry name" value="Pep3_Vps18"/>
    <property type="match status" value="1"/>
</dbReference>
<feature type="domain" description="Pep3/Vps18 beta-propeller" evidence="6">
    <location>
        <begin position="9"/>
        <end position="374"/>
    </location>
</feature>
<dbReference type="GO" id="GO:0030897">
    <property type="term" value="C:HOPS complex"/>
    <property type="evidence" value="ECO:0007669"/>
    <property type="project" value="TreeGrafter"/>
</dbReference>
<feature type="repeat" description="CHCR" evidence="4">
    <location>
        <begin position="607"/>
        <end position="761"/>
    </location>
</feature>
<name>A0A4P9ZNF9_9FUNG</name>
<dbReference type="PANTHER" id="PTHR23323">
    <property type="entry name" value="VACUOLAR PROTEIN SORTING-ASSOCIATED PROTEIN"/>
    <property type="match status" value="1"/>
</dbReference>
<evidence type="ECO:0000256" key="5">
    <source>
        <dbReference type="SAM" id="MobiDB-lite"/>
    </source>
</evidence>
<dbReference type="Proteomes" id="UP000268162">
    <property type="component" value="Unassembled WGS sequence"/>
</dbReference>
<feature type="region of interest" description="Disordered" evidence="5">
    <location>
        <begin position="493"/>
        <end position="514"/>
    </location>
</feature>
<dbReference type="GO" id="GO:0030674">
    <property type="term" value="F:protein-macromolecule adaptor activity"/>
    <property type="evidence" value="ECO:0007669"/>
    <property type="project" value="TreeGrafter"/>
</dbReference>
<dbReference type="GO" id="GO:0006904">
    <property type="term" value="P:vesicle docking involved in exocytosis"/>
    <property type="evidence" value="ECO:0007669"/>
    <property type="project" value="TreeGrafter"/>
</dbReference>
<dbReference type="GO" id="GO:0007032">
    <property type="term" value="P:endosome organization"/>
    <property type="evidence" value="ECO:0007669"/>
    <property type="project" value="TreeGrafter"/>
</dbReference>
<feature type="non-terminal residue" evidence="7">
    <location>
        <position position="761"/>
    </location>
</feature>
<dbReference type="GO" id="GO:0008270">
    <property type="term" value="F:zinc ion binding"/>
    <property type="evidence" value="ECO:0007669"/>
    <property type="project" value="UniProtKB-KW"/>
</dbReference>
<organism evidence="7 8">
    <name type="scientific">Dimargaris cristalligena</name>
    <dbReference type="NCBI Taxonomy" id="215637"/>
    <lineage>
        <taxon>Eukaryota</taxon>
        <taxon>Fungi</taxon>
        <taxon>Fungi incertae sedis</taxon>
        <taxon>Zoopagomycota</taxon>
        <taxon>Kickxellomycotina</taxon>
        <taxon>Dimargaritomycetes</taxon>
        <taxon>Dimargaritales</taxon>
        <taxon>Dimargaritaceae</taxon>
        <taxon>Dimargaris</taxon>
    </lineage>
</organism>